<keyword evidence="6 8" id="KW-0472">Membrane</keyword>
<dbReference type="GO" id="GO:0005351">
    <property type="term" value="F:carbohydrate:proton symporter activity"/>
    <property type="evidence" value="ECO:0007669"/>
    <property type="project" value="TreeGrafter"/>
</dbReference>
<dbReference type="PRINTS" id="PR00171">
    <property type="entry name" value="SUGRTRNSPORT"/>
</dbReference>
<dbReference type="FunFam" id="1.20.1250.20:FF:000134">
    <property type="entry name" value="MFS sugar transporter protein"/>
    <property type="match status" value="1"/>
</dbReference>
<dbReference type="InterPro" id="IPR020846">
    <property type="entry name" value="MFS_dom"/>
</dbReference>
<dbReference type="InterPro" id="IPR003663">
    <property type="entry name" value="Sugar/inositol_transpt"/>
</dbReference>
<feature type="transmembrane region" description="Helical" evidence="8">
    <location>
        <begin position="436"/>
        <end position="456"/>
    </location>
</feature>
<feature type="transmembrane region" description="Helical" evidence="8">
    <location>
        <begin position="28"/>
        <end position="45"/>
    </location>
</feature>
<dbReference type="Pfam" id="PF00083">
    <property type="entry name" value="Sugar_tr"/>
    <property type="match status" value="1"/>
</dbReference>
<dbReference type="AlphaFoldDB" id="A0AAV9PJ53"/>
<keyword evidence="4 8" id="KW-0812">Transmembrane</keyword>
<feature type="transmembrane region" description="Helical" evidence="8">
    <location>
        <begin position="316"/>
        <end position="334"/>
    </location>
</feature>
<accession>A0AAV9PJ53</accession>
<organism evidence="10 11">
    <name type="scientific">Saxophila tyrrhenica</name>
    <dbReference type="NCBI Taxonomy" id="1690608"/>
    <lineage>
        <taxon>Eukaryota</taxon>
        <taxon>Fungi</taxon>
        <taxon>Dikarya</taxon>
        <taxon>Ascomycota</taxon>
        <taxon>Pezizomycotina</taxon>
        <taxon>Dothideomycetes</taxon>
        <taxon>Dothideomycetidae</taxon>
        <taxon>Mycosphaerellales</taxon>
        <taxon>Extremaceae</taxon>
        <taxon>Saxophila</taxon>
    </lineage>
</organism>
<feature type="transmembrane region" description="Helical" evidence="8">
    <location>
        <begin position="159"/>
        <end position="177"/>
    </location>
</feature>
<dbReference type="EMBL" id="JAVRRT010000003">
    <property type="protein sequence ID" value="KAK5173634.1"/>
    <property type="molecule type" value="Genomic_DNA"/>
</dbReference>
<evidence type="ECO:0000256" key="3">
    <source>
        <dbReference type="ARBA" id="ARBA00022448"/>
    </source>
</evidence>
<evidence type="ECO:0000256" key="2">
    <source>
        <dbReference type="ARBA" id="ARBA00010992"/>
    </source>
</evidence>
<feature type="transmembrane region" description="Helical" evidence="8">
    <location>
        <begin position="411"/>
        <end position="430"/>
    </location>
</feature>
<dbReference type="SUPFAM" id="SSF103473">
    <property type="entry name" value="MFS general substrate transporter"/>
    <property type="match status" value="1"/>
</dbReference>
<evidence type="ECO:0000256" key="6">
    <source>
        <dbReference type="ARBA" id="ARBA00023136"/>
    </source>
</evidence>
<keyword evidence="5 8" id="KW-1133">Transmembrane helix</keyword>
<dbReference type="GeneID" id="89923662"/>
<comment type="subcellular location">
    <subcellularLocation>
        <location evidence="1">Membrane</location>
        <topology evidence="1">Multi-pass membrane protein</topology>
    </subcellularLocation>
</comment>
<feature type="transmembrane region" description="Helical" evidence="8">
    <location>
        <begin position="189"/>
        <end position="212"/>
    </location>
</feature>
<dbReference type="PROSITE" id="PS50850">
    <property type="entry name" value="MFS"/>
    <property type="match status" value="1"/>
</dbReference>
<name>A0AAV9PJ53_9PEZI</name>
<keyword evidence="11" id="KW-1185">Reference proteome</keyword>
<dbReference type="Proteomes" id="UP001337655">
    <property type="component" value="Unassembled WGS sequence"/>
</dbReference>
<comment type="similarity">
    <text evidence="2 7">Belongs to the major facilitator superfamily. Sugar transporter (TC 2.A.1.1) family.</text>
</comment>
<evidence type="ECO:0000313" key="11">
    <source>
        <dbReference type="Proteomes" id="UP001337655"/>
    </source>
</evidence>
<gene>
    <name evidence="10" type="ORF">LTR77_002315</name>
</gene>
<proteinExistence type="inferred from homology"/>
<dbReference type="InterPro" id="IPR036259">
    <property type="entry name" value="MFS_trans_sf"/>
</dbReference>
<dbReference type="Gene3D" id="1.20.1250.20">
    <property type="entry name" value="MFS general substrate transporter like domains"/>
    <property type="match status" value="1"/>
</dbReference>
<evidence type="ECO:0000256" key="8">
    <source>
        <dbReference type="SAM" id="Phobius"/>
    </source>
</evidence>
<feature type="transmembrane region" description="Helical" evidence="8">
    <location>
        <begin position="374"/>
        <end position="399"/>
    </location>
</feature>
<evidence type="ECO:0000313" key="10">
    <source>
        <dbReference type="EMBL" id="KAK5173634.1"/>
    </source>
</evidence>
<reference evidence="10 11" key="1">
    <citation type="submission" date="2023-08" db="EMBL/GenBank/DDBJ databases">
        <title>Black Yeasts Isolated from many extreme environments.</title>
        <authorList>
            <person name="Coleine C."/>
            <person name="Stajich J.E."/>
            <person name="Selbmann L."/>
        </authorList>
    </citation>
    <scope>NUCLEOTIDE SEQUENCE [LARGE SCALE GENOMIC DNA]</scope>
    <source>
        <strain evidence="10 11">CCFEE 5935</strain>
    </source>
</reference>
<feature type="domain" description="Major facilitator superfamily (MFS) profile" evidence="9">
    <location>
        <begin position="32"/>
        <end position="464"/>
    </location>
</feature>
<dbReference type="RefSeq" id="XP_064662329.1">
    <property type="nucleotide sequence ID" value="XM_064799574.1"/>
</dbReference>
<sequence length="512" mass="56474">MPTIKQTAPIRPPTGVDASQTRPPNVKYVYGLTAFVSLGALLFGYDQGVMGLIVADRRWRNLMNPANSWVTGAVVSLYDIGCFLGAMSIGLLADRCGRERSLSLASIVFIIGAIIQAASYDVPTITVGRIVLGWGVGLCSGGVPLYIAEIAPPKIRGRIIAIEQMVLCFGELVAFWLNYGFNYLTIDSWWRIPLAIQVLPAAILGIGCWYYVPPSPRWLVAQDRLECALEVLTRLHGTEAAEAEMQDIRRQDQFEKVVTEATWADMFRTPVLRVTLLGMGIQFFQQITGTNSILYYTPSLFEKGGITNPKTANLCTGGVGIVLFVSAWIPIFFFDRLGRRTWLMFGTVGMACAMIGITVLQWHAENNPGDSGNYAIIAFPYLFYLSFNVSWGVGSWTYAAEIFPLSMRAKGNALSTMTLWIACYIVAQVSPPIADAIGWGLYIIYSCICVVAFMFVKFAMVETKGRTLEEMSRIFGIEGRLVQRSGIDVDDAADLKKGVEVVMHDEGRGEMK</sequence>
<evidence type="ECO:0000256" key="4">
    <source>
        <dbReference type="ARBA" id="ARBA00022692"/>
    </source>
</evidence>
<dbReference type="NCBIfam" id="TIGR00879">
    <property type="entry name" value="SP"/>
    <property type="match status" value="1"/>
</dbReference>
<dbReference type="PANTHER" id="PTHR48022">
    <property type="entry name" value="PLASTIDIC GLUCOSE TRANSPORTER 4"/>
    <property type="match status" value="1"/>
</dbReference>
<dbReference type="PANTHER" id="PTHR48022:SF2">
    <property type="entry name" value="PLASTIDIC GLUCOSE TRANSPORTER 4"/>
    <property type="match status" value="1"/>
</dbReference>
<comment type="caution">
    <text evidence="10">The sequence shown here is derived from an EMBL/GenBank/DDBJ whole genome shotgun (WGS) entry which is preliminary data.</text>
</comment>
<feature type="transmembrane region" description="Helical" evidence="8">
    <location>
        <begin position="126"/>
        <end position="147"/>
    </location>
</feature>
<keyword evidence="3 7" id="KW-0813">Transport</keyword>
<dbReference type="GO" id="GO:0016020">
    <property type="term" value="C:membrane"/>
    <property type="evidence" value="ECO:0007669"/>
    <property type="project" value="UniProtKB-SubCell"/>
</dbReference>
<feature type="transmembrane region" description="Helical" evidence="8">
    <location>
        <begin position="102"/>
        <end position="120"/>
    </location>
</feature>
<dbReference type="InterPro" id="IPR050360">
    <property type="entry name" value="MFS_Sugar_Transporters"/>
</dbReference>
<evidence type="ECO:0000259" key="9">
    <source>
        <dbReference type="PROSITE" id="PS50850"/>
    </source>
</evidence>
<protein>
    <recommendedName>
        <fullName evidence="9">Major facilitator superfamily (MFS) profile domain-containing protein</fullName>
    </recommendedName>
</protein>
<dbReference type="InterPro" id="IPR005828">
    <property type="entry name" value="MFS_sugar_transport-like"/>
</dbReference>
<evidence type="ECO:0000256" key="1">
    <source>
        <dbReference type="ARBA" id="ARBA00004141"/>
    </source>
</evidence>
<feature type="transmembrane region" description="Helical" evidence="8">
    <location>
        <begin position="341"/>
        <end position="362"/>
    </location>
</feature>
<evidence type="ECO:0000256" key="5">
    <source>
        <dbReference type="ARBA" id="ARBA00022989"/>
    </source>
</evidence>
<evidence type="ECO:0000256" key="7">
    <source>
        <dbReference type="RuleBase" id="RU003346"/>
    </source>
</evidence>
<feature type="transmembrane region" description="Helical" evidence="8">
    <location>
        <begin position="276"/>
        <end position="296"/>
    </location>
</feature>
<feature type="transmembrane region" description="Helical" evidence="8">
    <location>
        <begin position="69"/>
        <end position="93"/>
    </location>
</feature>